<keyword evidence="3" id="KW-0963">Cytoplasm</keyword>
<evidence type="ECO:0000256" key="1">
    <source>
        <dbReference type="ARBA" id="ARBA00004496"/>
    </source>
</evidence>
<keyword evidence="9 11" id="KW-0518">Myosin</keyword>
<dbReference type="Pfam" id="PF00788">
    <property type="entry name" value="RA"/>
    <property type="match status" value="1"/>
</dbReference>
<evidence type="ECO:0000256" key="8">
    <source>
        <dbReference type="ARBA" id="ARBA00023054"/>
    </source>
</evidence>
<dbReference type="Pfam" id="PF00620">
    <property type="entry name" value="RhoGAP"/>
    <property type="match status" value="1"/>
</dbReference>
<organism evidence="17 18">
    <name type="scientific">Sparus aurata</name>
    <name type="common">Gilthead sea bream</name>
    <dbReference type="NCBI Taxonomy" id="8175"/>
    <lineage>
        <taxon>Eukaryota</taxon>
        <taxon>Metazoa</taxon>
        <taxon>Chordata</taxon>
        <taxon>Craniata</taxon>
        <taxon>Vertebrata</taxon>
        <taxon>Euteleostomi</taxon>
        <taxon>Actinopterygii</taxon>
        <taxon>Neopterygii</taxon>
        <taxon>Teleostei</taxon>
        <taxon>Neoteleostei</taxon>
        <taxon>Acanthomorphata</taxon>
        <taxon>Eupercaria</taxon>
        <taxon>Spariformes</taxon>
        <taxon>Sparidae</taxon>
        <taxon>Sparus</taxon>
    </lineage>
</organism>
<dbReference type="Gene3D" id="1.20.5.4820">
    <property type="match status" value="1"/>
</dbReference>
<dbReference type="InterPro" id="IPR036961">
    <property type="entry name" value="Kinesin_motor_dom_sf"/>
</dbReference>
<feature type="region of interest" description="Actin-binding" evidence="11">
    <location>
        <begin position="809"/>
        <end position="831"/>
    </location>
</feature>
<evidence type="ECO:0000259" key="14">
    <source>
        <dbReference type="PROSITE" id="PS50200"/>
    </source>
</evidence>
<accession>A0A671YW58</accession>
<keyword evidence="18" id="KW-1185">Reference proteome</keyword>
<feature type="compositionally biased region" description="Low complexity" evidence="12">
    <location>
        <begin position="1499"/>
        <end position="1508"/>
    </location>
</feature>
<dbReference type="PROSITE" id="PS00479">
    <property type="entry name" value="ZF_DAG_PE_1"/>
    <property type="match status" value="1"/>
</dbReference>
<dbReference type="GO" id="GO:0046872">
    <property type="term" value="F:metal ion binding"/>
    <property type="evidence" value="ECO:0007669"/>
    <property type="project" value="UniProtKB-KW"/>
</dbReference>
<dbReference type="InterPro" id="IPR046987">
    <property type="entry name" value="Myo9"/>
</dbReference>
<dbReference type="PROSITE" id="PS50200">
    <property type="entry name" value="RA"/>
    <property type="match status" value="1"/>
</dbReference>
<dbReference type="InterPro" id="IPR000159">
    <property type="entry name" value="RA_dom"/>
</dbReference>
<dbReference type="GO" id="GO:0035556">
    <property type="term" value="P:intracellular signal transduction"/>
    <property type="evidence" value="ECO:0007669"/>
    <property type="project" value="InterPro"/>
</dbReference>
<evidence type="ECO:0000256" key="4">
    <source>
        <dbReference type="ARBA" id="ARBA00022723"/>
    </source>
</evidence>
<evidence type="ECO:0000256" key="9">
    <source>
        <dbReference type="ARBA" id="ARBA00023123"/>
    </source>
</evidence>
<evidence type="ECO:0000256" key="11">
    <source>
        <dbReference type="PROSITE-ProRule" id="PRU00782"/>
    </source>
</evidence>
<dbReference type="GO" id="GO:0005096">
    <property type="term" value="F:GTPase activator activity"/>
    <property type="evidence" value="ECO:0007669"/>
    <property type="project" value="InterPro"/>
</dbReference>
<evidence type="ECO:0000256" key="12">
    <source>
        <dbReference type="SAM" id="MobiDB-lite"/>
    </source>
</evidence>
<dbReference type="Gene3D" id="3.40.850.10">
    <property type="entry name" value="Kinesin motor domain"/>
    <property type="match status" value="2"/>
</dbReference>
<keyword evidence="11" id="KW-0009">Actin-binding</keyword>
<comment type="similarity">
    <text evidence="2 11">Belongs to the TRAFAC class myosin-kinesin ATPase superfamily. Myosin family.</text>
</comment>
<dbReference type="GO" id="GO:0051015">
    <property type="term" value="F:actin filament binding"/>
    <property type="evidence" value="ECO:0007669"/>
    <property type="project" value="TreeGrafter"/>
</dbReference>
<dbReference type="SUPFAM" id="SSF57889">
    <property type="entry name" value="Cysteine-rich domain"/>
    <property type="match status" value="1"/>
</dbReference>
<dbReference type="InterPro" id="IPR027417">
    <property type="entry name" value="P-loop_NTPase"/>
</dbReference>
<dbReference type="InterPro" id="IPR001609">
    <property type="entry name" value="Myosin_head_motor_dom-like"/>
</dbReference>
<evidence type="ECO:0000259" key="13">
    <source>
        <dbReference type="PROSITE" id="PS50081"/>
    </source>
</evidence>
<proteinExistence type="inferred from homology"/>
<dbReference type="Gene3D" id="3.30.60.20">
    <property type="match status" value="1"/>
</dbReference>
<feature type="domain" description="Myosin motor" evidence="16">
    <location>
        <begin position="125"/>
        <end position="927"/>
    </location>
</feature>
<dbReference type="SUPFAM" id="SSF54236">
    <property type="entry name" value="Ubiquitin-like"/>
    <property type="match status" value="1"/>
</dbReference>
<keyword evidence="10 11" id="KW-0505">Motor protein</keyword>
<dbReference type="Gene3D" id="1.10.555.10">
    <property type="entry name" value="Rho GTPase activation protein"/>
    <property type="match status" value="1"/>
</dbReference>
<dbReference type="PROSITE" id="PS51456">
    <property type="entry name" value="MYOSIN_MOTOR"/>
    <property type="match status" value="1"/>
</dbReference>
<dbReference type="GO" id="GO:0016459">
    <property type="term" value="C:myosin complex"/>
    <property type="evidence" value="ECO:0007669"/>
    <property type="project" value="UniProtKB-KW"/>
</dbReference>
<dbReference type="InterPro" id="IPR008936">
    <property type="entry name" value="Rho_GTPase_activation_prot"/>
</dbReference>
<evidence type="ECO:0000313" key="17">
    <source>
        <dbReference type="Ensembl" id="ENSSAUP00010067731.1"/>
    </source>
</evidence>
<dbReference type="InterPro" id="IPR029071">
    <property type="entry name" value="Ubiquitin-like_domsf"/>
</dbReference>
<reference evidence="17" key="3">
    <citation type="submission" date="2025-09" db="UniProtKB">
        <authorList>
            <consortium name="Ensembl"/>
        </authorList>
    </citation>
    <scope>IDENTIFICATION</scope>
</reference>
<dbReference type="GO" id="GO:0016887">
    <property type="term" value="F:ATP hydrolysis activity"/>
    <property type="evidence" value="ECO:0007669"/>
    <property type="project" value="TreeGrafter"/>
</dbReference>
<dbReference type="Gene3D" id="1.20.120.720">
    <property type="entry name" value="Myosin VI head, motor domain, U50 subdomain"/>
    <property type="match status" value="2"/>
</dbReference>
<evidence type="ECO:0000256" key="6">
    <source>
        <dbReference type="ARBA" id="ARBA00022833"/>
    </source>
</evidence>
<reference evidence="17" key="1">
    <citation type="submission" date="2021-04" db="EMBL/GenBank/DDBJ databases">
        <authorList>
            <consortium name="Wellcome Sanger Institute Data Sharing"/>
        </authorList>
    </citation>
    <scope>NUCLEOTIDE SEQUENCE [LARGE SCALE GENOMIC DNA]</scope>
</reference>
<keyword evidence="8" id="KW-0175">Coiled coil</keyword>
<keyword evidence="7 11" id="KW-0067">ATP-binding</keyword>
<evidence type="ECO:0000256" key="5">
    <source>
        <dbReference type="ARBA" id="ARBA00022741"/>
    </source>
</evidence>
<comment type="subcellular location">
    <subcellularLocation>
        <location evidence="1">Cytoplasm</location>
    </subcellularLocation>
</comment>
<dbReference type="GeneTree" id="ENSGT00940000156845"/>
<evidence type="ECO:0000313" key="18">
    <source>
        <dbReference type="Proteomes" id="UP000472265"/>
    </source>
</evidence>
<dbReference type="SUPFAM" id="SSF52540">
    <property type="entry name" value="P-loop containing nucleoside triphosphate hydrolases"/>
    <property type="match status" value="1"/>
</dbReference>
<dbReference type="InterPro" id="IPR002219">
    <property type="entry name" value="PKC_DAG/PE"/>
</dbReference>
<dbReference type="GO" id="GO:0030048">
    <property type="term" value="P:actin filament-based movement"/>
    <property type="evidence" value="ECO:0007669"/>
    <property type="project" value="TreeGrafter"/>
</dbReference>
<dbReference type="SUPFAM" id="SSF48350">
    <property type="entry name" value="GTPase activation domain, GAP"/>
    <property type="match status" value="1"/>
</dbReference>
<dbReference type="GO" id="GO:0030027">
    <property type="term" value="C:lamellipodium"/>
    <property type="evidence" value="ECO:0007669"/>
    <property type="project" value="TreeGrafter"/>
</dbReference>
<feature type="binding site" evidence="11">
    <location>
        <begin position="218"/>
        <end position="225"/>
    </location>
    <ligand>
        <name>ATP</name>
        <dbReference type="ChEBI" id="CHEBI:30616"/>
    </ligand>
</feature>
<feature type="domain" description="Rho-GAP" evidence="15">
    <location>
        <begin position="1215"/>
        <end position="1403"/>
    </location>
</feature>
<dbReference type="Proteomes" id="UP000472265">
    <property type="component" value="Chromosome 21"/>
</dbReference>
<dbReference type="GO" id="GO:0005524">
    <property type="term" value="F:ATP binding"/>
    <property type="evidence" value="ECO:0007669"/>
    <property type="project" value="UniProtKB-UniRule"/>
</dbReference>
<feature type="domain" description="Phorbol-ester/DAG-type" evidence="13">
    <location>
        <begin position="1151"/>
        <end position="1199"/>
    </location>
</feature>
<dbReference type="Gene3D" id="1.10.10.820">
    <property type="match status" value="1"/>
</dbReference>
<keyword evidence="4" id="KW-0479">Metal-binding</keyword>
<gene>
    <name evidence="17" type="primary">myo9b</name>
</gene>
<protein>
    <submittedName>
        <fullName evidence="17">Uncharacterized protein</fullName>
    </submittedName>
</protein>
<dbReference type="GO" id="GO:0001726">
    <property type="term" value="C:ruffle"/>
    <property type="evidence" value="ECO:0007669"/>
    <property type="project" value="TreeGrafter"/>
</dbReference>
<evidence type="ECO:0000256" key="3">
    <source>
        <dbReference type="ARBA" id="ARBA00022490"/>
    </source>
</evidence>
<dbReference type="GO" id="GO:0072673">
    <property type="term" value="P:lamellipodium morphogenesis"/>
    <property type="evidence" value="ECO:0007669"/>
    <property type="project" value="TreeGrafter"/>
</dbReference>
<evidence type="ECO:0000256" key="7">
    <source>
        <dbReference type="ARBA" id="ARBA00022840"/>
    </source>
</evidence>
<evidence type="ECO:0000256" key="10">
    <source>
        <dbReference type="ARBA" id="ARBA00023175"/>
    </source>
</evidence>
<keyword evidence="6" id="KW-0862">Zinc</keyword>
<dbReference type="Ensembl" id="ENSSAUT00010070895.1">
    <property type="protein sequence ID" value="ENSSAUP00010067731.1"/>
    <property type="gene ID" value="ENSSAUG00010026901.1"/>
</dbReference>
<dbReference type="PROSITE" id="PS50081">
    <property type="entry name" value="ZF_DAG_PE_2"/>
    <property type="match status" value="1"/>
</dbReference>
<dbReference type="SMART" id="SM00314">
    <property type="entry name" value="RA"/>
    <property type="match status" value="1"/>
</dbReference>
<feature type="compositionally biased region" description="Basic and acidic residues" evidence="12">
    <location>
        <begin position="1510"/>
        <end position="1520"/>
    </location>
</feature>
<dbReference type="Gene3D" id="1.20.58.530">
    <property type="match status" value="2"/>
</dbReference>
<name>A0A671YW58_SPAAU</name>
<sequence>MSTTDGAEAPEQNEETRVVQVYARLPQETASYCPLQVSFRDTARTVVHNAVTSLGLDPKETYNLLEVRKSGGEETVLEAGDCILERVLLWPPETQRWHRQTQGYYFILQQKPANSEGNQVGSSKEDYDDLCNLQTVTEENILEALRQRFYKLKIYTYASNILIAINPNKFLPLYNPKYVKMYENQPLGKLSPHIFAIADMAFRAMLNRQVNQCVVISGESGSGKTESSSYLIHCLTALSQKTYSSGLKRTILGAGPVLEAFGNARTSENKNSSRFGKFIQLNYLESGVIRGAVIEKYLLEKSRLISRDKYERNYHVFYYLLMGASKDEQEEFYLLKPQDYLYLKQEDLNFDDEEKLGQEYKRLHQAMEMVGFLASTKKHVFSILSAILLLGNVTYTLSEDTEVLEVGPDEVLSTLSDLLKVKKELLVKTLTKRRAVTADVTVESQYTLQEASRARDSMAKSLYGALFDWIVLHINHAMLNRRDIEESVSCLSIGVLDMFGFENLQTNSFEQLCINYTNEKLQYYINQHIFRLKQEDYVSEGITWQNIECSDNSGCIQLINEKSTGIFDLLDTESSLPQATDETLLDKLKQQHQDNPFFVLSSDTEPAFVVQHFAGRVTYHIKDFREKNTEHMRPEVVSLTRSSGRAFLHHLVASSPEALFRWGVLRATIRILTVFKNLGRQRAELSRSPQLLIKLHFQLHTAEKKLAVSLQDKLVKDYVGSICLTHISECLSPSISLIYFFSSILTDYGLVVLTRSGRQKQLIPRNLMDFQSLQHTVGLTAHDRTSKFIFHPHRKTKPPTISAQFQASLRKLMETMEKAEPFFIFCVRSNAEKKERHFDDELVREQIKYTGILQMVHIQKSGYSAKYTFQKFVEKFRVLLPKGATGTPEHITVLFERMGLNKTTYQIGNTQVFLKERERQLLQDTLNKEVMRHIIILQRWFRACLIRLHYLQRKDATMIIQVSFYGYSRDGVQTLNYHVRLIMKHLFCLTTVTLPRHNPDPYHKPSQNSGRATRNPTIRISRATRVMEWNSSLDREITNPRELRNLDEFLGNQHSRFQTEHFLYVLASEHNLCDQQKPQIGYKDLMKGYHNKVSTLAGSKQKTEVSLVVNLFQSVLDGFIRGEIKRVESEPTRVRKKRRRKKDKCVSFLSLHAFTYQVNIMQSCDLCGSYIWGMEKAYMCSACKLICHKKCLDKIITDCSTRCDDSVPGSLHFGVQVCVLTSKANPVPKVVELLLMHVELNGLYTEGIYRKSGSACRARELHQILETDPEGTSLDNYPIHTITGLVKRWLRELPDPLMTFSLYNDFLHAVELPERAEKIKAVYQKVDELPPANFNTLERLIFHLVRVTKEEAHNKMSPSSLAIVFAPCILRSPDVDDPFLGMKDVSKTTTCVEILINEQLRRYNDKMQNIKELEYAEALAVNQLRLRRQNTMKWRGHSSIGSSPSSKKSELRLYLFIYLLAQNALIKSLETILCFIIFRVDLACRLPDLEQEQSDNDNLDSSSSMSSESLDDRLGSLDSEGHAQTTTSQKIFLLF</sequence>
<dbReference type="GO" id="GO:0000146">
    <property type="term" value="F:microfilament motor activity"/>
    <property type="evidence" value="ECO:0007669"/>
    <property type="project" value="InterPro"/>
</dbReference>
<dbReference type="PANTHER" id="PTHR46184:SF2">
    <property type="entry name" value="UNCONVENTIONAL MYOSIN-IXB"/>
    <property type="match status" value="1"/>
</dbReference>
<evidence type="ECO:0000256" key="2">
    <source>
        <dbReference type="ARBA" id="ARBA00008314"/>
    </source>
</evidence>
<dbReference type="PANTHER" id="PTHR46184">
    <property type="entry name" value="UNCONVENTIONAL MYOSIN-IXB-LIKE PROTEIN"/>
    <property type="match status" value="1"/>
</dbReference>
<dbReference type="SMART" id="SM00109">
    <property type="entry name" value="C1"/>
    <property type="match status" value="1"/>
</dbReference>
<evidence type="ECO:0000259" key="16">
    <source>
        <dbReference type="PROSITE" id="PS51456"/>
    </source>
</evidence>
<dbReference type="Pfam" id="PF00130">
    <property type="entry name" value="C1_1"/>
    <property type="match status" value="1"/>
</dbReference>
<reference evidence="17" key="2">
    <citation type="submission" date="2025-08" db="UniProtKB">
        <authorList>
            <consortium name="Ensembl"/>
        </authorList>
    </citation>
    <scope>IDENTIFICATION</scope>
</reference>
<dbReference type="PRINTS" id="PR00193">
    <property type="entry name" value="MYOSINHEAVY"/>
</dbReference>
<dbReference type="PROSITE" id="PS50238">
    <property type="entry name" value="RHOGAP"/>
    <property type="match status" value="1"/>
</dbReference>
<dbReference type="SMART" id="SM00242">
    <property type="entry name" value="MYSc"/>
    <property type="match status" value="1"/>
</dbReference>
<dbReference type="SMART" id="SM00324">
    <property type="entry name" value="RhoGAP"/>
    <property type="match status" value="1"/>
</dbReference>
<feature type="region of interest" description="Disordered" evidence="12">
    <location>
        <begin position="1492"/>
        <end position="1520"/>
    </location>
</feature>
<feature type="domain" description="Ras-associating" evidence="14">
    <location>
        <begin position="15"/>
        <end position="113"/>
    </location>
</feature>
<dbReference type="GO" id="GO:0005737">
    <property type="term" value="C:cytoplasm"/>
    <property type="evidence" value="ECO:0007669"/>
    <property type="project" value="UniProtKB-SubCell"/>
</dbReference>
<dbReference type="InterPro" id="IPR046349">
    <property type="entry name" value="C1-like_sf"/>
</dbReference>
<dbReference type="Gene3D" id="3.10.20.90">
    <property type="entry name" value="Phosphatidylinositol 3-kinase Catalytic Subunit, Chain A, domain 1"/>
    <property type="match status" value="1"/>
</dbReference>
<dbReference type="InterPro" id="IPR000198">
    <property type="entry name" value="RhoGAP_dom"/>
</dbReference>
<evidence type="ECO:0000259" key="15">
    <source>
        <dbReference type="PROSITE" id="PS50238"/>
    </source>
</evidence>
<keyword evidence="5 11" id="KW-0547">Nucleotide-binding</keyword>
<dbReference type="GO" id="GO:0005884">
    <property type="term" value="C:actin filament"/>
    <property type="evidence" value="ECO:0007669"/>
    <property type="project" value="TreeGrafter"/>
</dbReference>
<dbReference type="Pfam" id="PF00063">
    <property type="entry name" value="Myosin_head"/>
    <property type="match status" value="2"/>
</dbReference>